<proteinExistence type="predicted"/>
<evidence type="ECO:0000313" key="1">
    <source>
        <dbReference type="EMBL" id="GET31528.1"/>
    </source>
</evidence>
<keyword evidence="2" id="KW-1185">Reference proteome</keyword>
<evidence type="ECO:0000313" key="2">
    <source>
        <dbReference type="Proteomes" id="UP000391834"/>
    </source>
</evidence>
<dbReference type="AlphaFoldDB" id="A0A5M4AV97"/>
<name>A0A5M4AV97_9BACT</name>
<organism evidence="1 2">
    <name type="scientific">Prolixibacter bellariivorans</name>
    <dbReference type="NCBI Taxonomy" id="314319"/>
    <lineage>
        <taxon>Bacteria</taxon>
        <taxon>Pseudomonadati</taxon>
        <taxon>Bacteroidota</taxon>
        <taxon>Bacteroidia</taxon>
        <taxon>Marinilabiliales</taxon>
        <taxon>Prolixibacteraceae</taxon>
        <taxon>Prolixibacter</taxon>
    </lineage>
</organism>
<dbReference type="Proteomes" id="UP000391834">
    <property type="component" value="Unassembled WGS sequence"/>
</dbReference>
<dbReference type="EMBL" id="BLAX01000001">
    <property type="protein sequence ID" value="GET31528.1"/>
    <property type="molecule type" value="Genomic_DNA"/>
</dbReference>
<protein>
    <submittedName>
        <fullName evidence="1">Uncharacterized protein</fullName>
    </submittedName>
</protein>
<gene>
    <name evidence="1" type="ORF">PbJCM13498_03910</name>
</gene>
<sequence length="220" mass="25252">MTSINHEVRQYLAFFIETVQKDISNLLLIASNGENEYLEGVRNGLYDRNQLKTTLNPDTTIFYTYGEQPSRCSIPLAMTCLSSIEILGSLINPTGYRRDFYNSAKLFFDYASTPISDNELKLLRSIYRNGLMHGFFPKGQKIGITYDSSLDSRTELFYIESDHVILNVNRLCSITQDVFTKIFTDNLVHTAIDKNLTDFIVINDEDSKREIGIFKSNHEE</sequence>
<reference evidence="1 2" key="1">
    <citation type="submission" date="2019-10" db="EMBL/GenBank/DDBJ databases">
        <title>Prolixibacter strains distinguished by the presence of nitrate reductase genes were adept at nitrate-dependent anaerobic corrosion of metallic iron and carbon steel.</title>
        <authorList>
            <person name="Iino T."/>
            <person name="Shono N."/>
            <person name="Ito K."/>
            <person name="Nakamura R."/>
            <person name="Sueoka K."/>
            <person name="Harayama S."/>
            <person name="Ohkuma M."/>
        </authorList>
    </citation>
    <scope>NUCLEOTIDE SEQUENCE [LARGE SCALE GENOMIC DNA]</scope>
    <source>
        <strain evidence="1 2">JCM 13498</strain>
    </source>
</reference>
<dbReference type="RefSeq" id="WP_025866114.1">
    <property type="nucleotide sequence ID" value="NZ_BLAX01000001.1"/>
</dbReference>
<comment type="caution">
    <text evidence="1">The sequence shown here is derived from an EMBL/GenBank/DDBJ whole genome shotgun (WGS) entry which is preliminary data.</text>
</comment>
<accession>A0A5M4AV97</accession>